<proteinExistence type="predicted"/>
<sequence length="150" mass="17520">MPLLWRFLGVRWHLEVDNDEDLGILRRGSPPRETCLNGRVVGEIQVGGYDHRPRTGLGRAGIEDGFAMYEFAFKELGFRLPFREFAVGVFDWLRLALSQLHPNSLAFIWAFEIVRENLEVEATIPLFFRVFKLQRQPVKNEQHSWVSLKH</sequence>
<dbReference type="InterPro" id="IPR007321">
    <property type="entry name" value="Transposase_28"/>
</dbReference>
<dbReference type="Proteomes" id="UP000265520">
    <property type="component" value="Unassembled WGS sequence"/>
</dbReference>
<evidence type="ECO:0000259" key="1">
    <source>
        <dbReference type="Pfam" id="PF04195"/>
    </source>
</evidence>
<evidence type="ECO:0000313" key="3">
    <source>
        <dbReference type="Proteomes" id="UP000265520"/>
    </source>
</evidence>
<evidence type="ECO:0000313" key="2">
    <source>
        <dbReference type="EMBL" id="MCH81953.1"/>
    </source>
</evidence>
<dbReference type="AlphaFoldDB" id="A0A392M4F6"/>
<organism evidence="2 3">
    <name type="scientific">Trifolium medium</name>
    <dbReference type="NCBI Taxonomy" id="97028"/>
    <lineage>
        <taxon>Eukaryota</taxon>
        <taxon>Viridiplantae</taxon>
        <taxon>Streptophyta</taxon>
        <taxon>Embryophyta</taxon>
        <taxon>Tracheophyta</taxon>
        <taxon>Spermatophyta</taxon>
        <taxon>Magnoliopsida</taxon>
        <taxon>eudicotyledons</taxon>
        <taxon>Gunneridae</taxon>
        <taxon>Pentapetalae</taxon>
        <taxon>rosids</taxon>
        <taxon>fabids</taxon>
        <taxon>Fabales</taxon>
        <taxon>Fabaceae</taxon>
        <taxon>Papilionoideae</taxon>
        <taxon>50 kb inversion clade</taxon>
        <taxon>NPAAA clade</taxon>
        <taxon>Hologalegina</taxon>
        <taxon>IRL clade</taxon>
        <taxon>Trifolieae</taxon>
        <taxon>Trifolium</taxon>
    </lineage>
</organism>
<gene>
    <name evidence="2" type="ORF">A2U01_0002747</name>
</gene>
<accession>A0A392M4F6</accession>
<dbReference type="Pfam" id="PF04195">
    <property type="entry name" value="Transposase_28"/>
    <property type="match status" value="1"/>
</dbReference>
<keyword evidence="3" id="KW-1185">Reference proteome</keyword>
<feature type="domain" description="Transposase (putative) gypsy type" evidence="1">
    <location>
        <begin position="72"/>
        <end position="134"/>
    </location>
</feature>
<comment type="caution">
    <text evidence="2">The sequence shown here is derived from an EMBL/GenBank/DDBJ whole genome shotgun (WGS) entry which is preliminary data.</text>
</comment>
<name>A0A392M4F6_9FABA</name>
<dbReference type="EMBL" id="LXQA010003007">
    <property type="protein sequence ID" value="MCH81953.1"/>
    <property type="molecule type" value="Genomic_DNA"/>
</dbReference>
<reference evidence="2 3" key="1">
    <citation type="journal article" date="2018" name="Front. Plant Sci.">
        <title>Red Clover (Trifolium pratense) and Zigzag Clover (T. medium) - A Picture of Genomic Similarities and Differences.</title>
        <authorList>
            <person name="Dluhosova J."/>
            <person name="Istvanek J."/>
            <person name="Nedelnik J."/>
            <person name="Repkova J."/>
        </authorList>
    </citation>
    <scope>NUCLEOTIDE SEQUENCE [LARGE SCALE GENOMIC DNA]</scope>
    <source>
        <strain evidence="3">cv. 10/8</strain>
        <tissue evidence="2">Leaf</tissue>
    </source>
</reference>
<protein>
    <recommendedName>
        <fullName evidence="1">Transposase (putative) gypsy type domain-containing protein</fullName>
    </recommendedName>
</protein>